<keyword evidence="1" id="KW-0472">Membrane</keyword>
<dbReference type="SUPFAM" id="SSF55874">
    <property type="entry name" value="ATPase domain of HSP90 chaperone/DNA topoisomerase II/histidine kinase"/>
    <property type="match status" value="1"/>
</dbReference>
<feature type="transmembrane region" description="Helical" evidence="1">
    <location>
        <begin position="77"/>
        <end position="94"/>
    </location>
</feature>
<feature type="transmembrane region" description="Helical" evidence="1">
    <location>
        <begin position="483"/>
        <end position="499"/>
    </location>
</feature>
<dbReference type="Gene3D" id="3.30.565.10">
    <property type="entry name" value="Histidine kinase-like ATPase, C-terminal domain"/>
    <property type="match status" value="1"/>
</dbReference>
<accession>A0ABP4EQB2</accession>
<proteinExistence type="predicted"/>
<feature type="transmembrane region" description="Helical" evidence="1">
    <location>
        <begin position="125"/>
        <end position="145"/>
    </location>
</feature>
<feature type="transmembrane region" description="Helical" evidence="1">
    <location>
        <begin position="100"/>
        <end position="118"/>
    </location>
</feature>
<dbReference type="RefSeq" id="WP_343996959.1">
    <property type="nucleotide sequence ID" value="NZ_BAAALG010000019.1"/>
</dbReference>
<dbReference type="Proteomes" id="UP001501581">
    <property type="component" value="Unassembled WGS sequence"/>
</dbReference>
<comment type="caution">
    <text evidence="2">The sequence shown here is derived from an EMBL/GenBank/DDBJ whole genome shotgun (WGS) entry which is preliminary data.</text>
</comment>
<name>A0ABP4EQB2_9ACTN</name>
<feature type="transmembrane region" description="Helical" evidence="1">
    <location>
        <begin position="506"/>
        <end position="523"/>
    </location>
</feature>
<keyword evidence="3" id="KW-1185">Reference proteome</keyword>
<protein>
    <recommendedName>
        <fullName evidence="4">Signal transduction histidine kinase</fullName>
    </recommendedName>
</protein>
<keyword evidence="1" id="KW-1133">Transmembrane helix</keyword>
<sequence length="750" mass="78004">MRRPDPLFRESDGPGLRLLQRSVERPLSAYLIVLVALAASPLVAAGLPAADLAGLAVLALLLVAIAARTFRDGLSQAAVAAFAVVCLLLLAGSARSPGYLAAWTILVGGVMVAICLSWQEGAARLIGLGYLGCSLGVGVAAGHGAPTLDLVMLEVGVLIAGTVIMATLIAGTRLLDDVAARQAGQRVARQGEQSAARAMARARRVLHASVNTLESIAGLHPAAGHDDAAIRAAAGRTVARMRAAGERLPRRAVPAHEVPDLIAAASPVPVRVRTDALGGLLLPEVVAEAFGDAAGEVVRNAIKHASARSMDLAASGRDGGLRLVLRDRGTGWRGGSGQGPTSSTGEGLAEIVRTMELIGGEAAYGVAPDGGAQVTLSWRPAPELPAQIAVLEELLGHRLLRSLAVAACLVYGYLFWRHPPSTGAVPWVEAGALVVLCLSVCWVGRGPVRTMTGVAAVGWTVWFLALVAVVFAVQESGTATGPRSWQVGLAGSGLLILAIRCPWRWVLPLSGAFGLVLAVVLVVDDVAPVAAIPCLLQPLLVLLGGLVSRRVQVAHRGLEAWHEEVAAQAAADREAAVMRDAEQLYLERAALAYAPLLASVAEGTADPQGSLTRQRAARLVAEARDDLAWPGLFDTRLRESAADFRARGGQLEMRPAWQHRAPSGLTREIVRAGLTAALPGSRVTFSPGAAGAASRLALVPPPPLASWTSVWADDEVVTVRASPRLLRIEFVETGRTAGDSGGPELVEEES</sequence>
<evidence type="ECO:0000313" key="3">
    <source>
        <dbReference type="Proteomes" id="UP001501581"/>
    </source>
</evidence>
<evidence type="ECO:0008006" key="4">
    <source>
        <dbReference type="Google" id="ProtNLM"/>
    </source>
</evidence>
<feature type="transmembrane region" description="Helical" evidence="1">
    <location>
        <begin position="424"/>
        <end position="444"/>
    </location>
</feature>
<keyword evidence="1" id="KW-0812">Transmembrane</keyword>
<dbReference type="EMBL" id="BAAALG010000019">
    <property type="protein sequence ID" value="GAA1115321.1"/>
    <property type="molecule type" value="Genomic_DNA"/>
</dbReference>
<gene>
    <name evidence="2" type="ORF">GCM10009668_42610</name>
</gene>
<feature type="transmembrane region" description="Helical" evidence="1">
    <location>
        <begin position="151"/>
        <end position="171"/>
    </location>
</feature>
<evidence type="ECO:0000256" key="1">
    <source>
        <dbReference type="SAM" id="Phobius"/>
    </source>
</evidence>
<organism evidence="2 3">
    <name type="scientific">Nocardioides dubius</name>
    <dbReference type="NCBI Taxonomy" id="317019"/>
    <lineage>
        <taxon>Bacteria</taxon>
        <taxon>Bacillati</taxon>
        <taxon>Actinomycetota</taxon>
        <taxon>Actinomycetes</taxon>
        <taxon>Propionibacteriales</taxon>
        <taxon>Nocardioidaceae</taxon>
        <taxon>Nocardioides</taxon>
    </lineage>
</organism>
<evidence type="ECO:0000313" key="2">
    <source>
        <dbReference type="EMBL" id="GAA1115321.1"/>
    </source>
</evidence>
<dbReference type="InterPro" id="IPR036890">
    <property type="entry name" value="HATPase_C_sf"/>
</dbReference>
<feature type="transmembrane region" description="Helical" evidence="1">
    <location>
        <begin position="27"/>
        <end position="46"/>
    </location>
</feature>
<feature type="transmembrane region" description="Helical" evidence="1">
    <location>
        <begin position="451"/>
        <end position="471"/>
    </location>
</feature>
<feature type="transmembrane region" description="Helical" evidence="1">
    <location>
        <begin position="529"/>
        <end position="547"/>
    </location>
</feature>
<feature type="transmembrane region" description="Helical" evidence="1">
    <location>
        <begin position="399"/>
        <end position="418"/>
    </location>
</feature>
<feature type="transmembrane region" description="Helical" evidence="1">
    <location>
        <begin position="52"/>
        <end position="70"/>
    </location>
</feature>
<reference evidence="3" key="1">
    <citation type="journal article" date="2019" name="Int. J. Syst. Evol. Microbiol.">
        <title>The Global Catalogue of Microorganisms (GCM) 10K type strain sequencing project: providing services to taxonomists for standard genome sequencing and annotation.</title>
        <authorList>
            <consortium name="The Broad Institute Genomics Platform"/>
            <consortium name="The Broad Institute Genome Sequencing Center for Infectious Disease"/>
            <person name="Wu L."/>
            <person name="Ma J."/>
        </authorList>
    </citation>
    <scope>NUCLEOTIDE SEQUENCE [LARGE SCALE GENOMIC DNA]</scope>
    <source>
        <strain evidence="3">JCM 13008</strain>
    </source>
</reference>